<dbReference type="InterPro" id="IPR008168">
    <property type="entry name" value="Cyt_C_IC"/>
</dbReference>
<keyword evidence="6" id="KW-0249">Electron transport</keyword>
<feature type="domain" description="Cytochrome c" evidence="11">
    <location>
        <begin position="76"/>
        <end position="167"/>
    </location>
</feature>
<dbReference type="EMBL" id="AUNB01000018">
    <property type="protein sequence ID" value="KEO60594.1"/>
    <property type="molecule type" value="Genomic_DNA"/>
</dbReference>
<evidence type="ECO:0000256" key="5">
    <source>
        <dbReference type="ARBA" id="ARBA00022723"/>
    </source>
</evidence>
<dbReference type="GO" id="GO:0009055">
    <property type="term" value="F:electron transfer activity"/>
    <property type="evidence" value="ECO:0007669"/>
    <property type="project" value="InterPro"/>
</dbReference>
<dbReference type="InterPro" id="IPR036909">
    <property type="entry name" value="Cyt_c-like_dom_sf"/>
</dbReference>
<gene>
    <name evidence="12" type="ORF">DT23_03630</name>
</gene>
<dbReference type="SUPFAM" id="SSF46626">
    <property type="entry name" value="Cytochrome c"/>
    <property type="match status" value="3"/>
</dbReference>
<reference evidence="12 13" key="1">
    <citation type="journal article" date="2015" name="Antonie Van Leeuwenhoek">
        <title>Thioclava indica sp. nov., isolated from surface seawater of the Indian Ocean.</title>
        <authorList>
            <person name="Liu Y."/>
            <person name="Lai Q."/>
            <person name="Du J."/>
            <person name="Xu H."/>
            <person name="Jiang L."/>
            <person name="Shao Z."/>
        </authorList>
    </citation>
    <scope>NUCLEOTIDE SEQUENCE [LARGE SCALE GENOMIC DNA]</scope>
    <source>
        <strain evidence="12 13">DT23-4</strain>
    </source>
</reference>
<evidence type="ECO:0000259" key="11">
    <source>
        <dbReference type="PROSITE" id="PS51007"/>
    </source>
</evidence>
<dbReference type="InterPro" id="IPR050597">
    <property type="entry name" value="Cytochrome_c_Oxidase_Subunit"/>
</dbReference>
<comment type="caution">
    <text evidence="12">The sequence shown here is derived from an EMBL/GenBank/DDBJ whole genome shotgun (WGS) entry which is preliminary data.</text>
</comment>
<dbReference type="eggNOG" id="COG2863">
    <property type="taxonomic scope" value="Bacteria"/>
</dbReference>
<dbReference type="Pfam" id="PF00034">
    <property type="entry name" value="Cytochrom_C"/>
    <property type="match status" value="3"/>
</dbReference>
<dbReference type="OrthoDB" id="9773456at2"/>
<dbReference type="Proteomes" id="UP000027471">
    <property type="component" value="Unassembled WGS sequence"/>
</dbReference>
<evidence type="ECO:0000256" key="4">
    <source>
        <dbReference type="ARBA" id="ARBA00022660"/>
    </source>
</evidence>
<keyword evidence="5 8" id="KW-0479">Metal-binding</keyword>
<dbReference type="AlphaFoldDB" id="A0A074JVX3"/>
<dbReference type="PANTHER" id="PTHR33751">
    <property type="entry name" value="CBB3-TYPE CYTOCHROME C OXIDASE SUBUNIT FIXP"/>
    <property type="match status" value="1"/>
</dbReference>
<dbReference type="PRINTS" id="PR00605">
    <property type="entry name" value="CYTCHROMECIC"/>
</dbReference>
<evidence type="ECO:0000256" key="2">
    <source>
        <dbReference type="ARBA" id="ARBA00022448"/>
    </source>
</evidence>
<evidence type="ECO:0000313" key="13">
    <source>
        <dbReference type="Proteomes" id="UP000027471"/>
    </source>
</evidence>
<sequence length="427" mass="44429">MTDKNKQDPRLPDETFEPYEEPRRIPMPVYWIAIALAIWGVVMLVQMSYSTKIGDKERASMSDQEVAATTPVKAEPKPDAGKALFADNCASCHGDAGEGVADAIPPLHASDVVKAGGASAITHIVMRGIGGPLIVDKANYDGEMPSFASVLDDKDIASIANFVASDLNGLKSTVTPAQVAEIRTASADLNPWDGGSGLAGLINGLPAQPASETAPAPSPDAAATAALAMHGTNEIWSCASCHGDKGEGTQTIPRLAGLAPAYLAKQLHDFKEGTRINDSMDYVVKSLSDKQIIELANYYGAMSSPSGARPSLEGDLARGEKIALEGDWTKNVPACFTCHGPSGIGVGDKFPGLAAQQPAYIAHQLAMWQGGSRHNSPLGLMAGIGKSLSDADRRAVADYLASLPPAAANAKLALAVSATTKETSNGQ</sequence>
<dbReference type="PANTHER" id="PTHR33751:SF11">
    <property type="entry name" value="BLL4483 PROTEIN"/>
    <property type="match status" value="1"/>
</dbReference>
<protein>
    <recommendedName>
        <fullName evidence="11">Cytochrome c domain-containing protein</fullName>
    </recommendedName>
</protein>
<proteinExistence type="predicted"/>
<dbReference type="eggNOG" id="COG2010">
    <property type="taxonomic scope" value="Bacteria"/>
</dbReference>
<evidence type="ECO:0000256" key="10">
    <source>
        <dbReference type="SAM" id="Phobius"/>
    </source>
</evidence>
<organism evidence="12 13">
    <name type="scientific">Thioclava indica</name>
    <dbReference type="NCBI Taxonomy" id="1353528"/>
    <lineage>
        <taxon>Bacteria</taxon>
        <taxon>Pseudomonadati</taxon>
        <taxon>Pseudomonadota</taxon>
        <taxon>Alphaproteobacteria</taxon>
        <taxon>Rhodobacterales</taxon>
        <taxon>Paracoccaceae</taxon>
        <taxon>Thioclava</taxon>
    </lineage>
</organism>
<keyword evidence="10" id="KW-1133">Transmembrane helix</keyword>
<keyword evidence="4" id="KW-0679">Respiratory chain</keyword>
<comment type="cofactor">
    <cofactor evidence="1">
        <name>heme c</name>
        <dbReference type="ChEBI" id="CHEBI:61717"/>
    </cofactor>
</comment>
<evidence type="ECO:0000256" key="7">
    <source>
        <dbReference type="ARBA" id="ARBA00023004"/>
    </source>
</evidence>
<accession>A0A074JVX3</accession>
<evidence type="ECO:0000256" key="1">
    <source>
        <dbReference type="ARBA" id="ARBA00001926"/>
    </source>
</evidence>
<dbReference type="RefSeq" id="WP_051697108.1">
    <property type="nucleotide sequence ID" value="NZ_AUNB01000018.1"/>
</dbReference>
<feature type="region of interest" description="Disordered" evidence="9">
    <location>
        <begin position="58"/>
        <end position="78"/>
    </location>
</feature>
<keyword evidence="2" id="KW-0813">Transport</keyword>
<keyword evidence="3 8" id="KW-0349">Heme</keyword>
<keyword evidence="10" id="KW-0472">Membrane</keyword>
<name>A0A074JVX3_9RHOB</name>
<dbReference type="Gene3D" id="1.10.760.10">
    <property type="entry name" value="Cytochrome c-like domain"/>
    <property type="match status" value="3"/>
</dbReference>
<keyword evidence="7 8" id="KW-0408">Iron</keyword>
<evidence type="ECO:0000256" key="6">
    <source>
        <dbReference type="ARBA" id="ARBA00022982"/>
    </source>
</evidence>
<feature type="transmembrane region" description="Helical" evidence="10">
    <location>
        <begin position="29"/>
        <end position="49"/>
    </location>
</feature>
<feature type="domain" description="Cytochrome c" evidence="11">
    <location>
        <begin position="314"/>
        <end position="404"/>
    </location>
</feature>
<evidence type="ECO:0000256" key="9">
    <source>
        <dbReference type="SAM" id="MobiDB-lite"/>
    </source>
</evidence>
<dbReference type="InterPro" id="IPR009056">
    <property type="entry name" value="Cyt_c-like_dom"/>
</dbReference>
<dbReference type="PROSITE" id="PS51007">
    <property type="entry name" value="CYTC"/>
    <property type="match status" value="3"/>
</dbReference>
<dbReference type="GO" id="GO:0005506">
    <property type="term" value="F:iron ion binding"/>
    <property type="evidence" value="ECO:0007669"/>
    <property type="project" value="InterPro"/>
</dbReference>
<keyword evidence="13" id="KW-1185">Reference proteome</keyword>
<keyword evidence="10" id="KW-0812">Transmembrane</keyword>
<dbReference type="STRING" id="1353528.DT23_03630"/>
<dbReference type="GO" id="GO:0020037">
    <property type="term" value="F:heme binding"/>
    <property type="evidence" value="ECO:0007669"/>
    <property type="project" value="InterPro"/>
</dbReference>
<evidence type="ECO:0000256" key="3">
    <source>
        <dbReference type="ARBA" id="ARBA00022617"/>
    </source>
</evidence>
<evidence type="ECO:0000256" key="8">
    <source>
        <dbReference type="PROSITE-ProRule" id="PRU00433"/>
    </source>
</evidence>
<evidence type="ECO:0000313" key="12">
    <source>
        <dbReference type="EMBL" id="KEO60594.1"/>
    </source>
</evidence>
<feature type="domain" description="Cytochrome c" evidence="11">
    <location>
        <begin position="219"/>
        <end position="303"/>
    </location>
</feature>